<dbReference type="PANTHER" id="PTHR12549:SF11">
    <property type="entry name" value="LYSINE-SPECIFIC DEMETHYLASE JMJ25"/>
    <property type="match status" value="1"/>
</dbReference>
<evidence type="ECO:0000256" key="6">
    <source>
        <dbReference type="SAM" id="Coils"/>
    </source>
</evidence>
<evidence type="ECO:0000313" key="10">
    <source>
        <dbReference type="EMBL" id="GAA0165438.1"/>
    </source>
</evidence>
<dbReference type="Gene3D" id="2.60.120.650">
    <property type="entry name" value="Cupin"/>
    <property type="match status" value="1"/>
</dbReference>
<dbReference type="GO" id="GO:0000785">
    <property type="term" value="C:chromatin"/>
    <property type="evidence" value="ECO:0007669"/>
    <property type="project" value="TreeGrafter"/>
</dbReference>
<keyword evidence="3" id="KW-0479">Metal-binding</keyword>
<dbReference type="PANTHER" id="PTHR12549">
    <property type="entry name" value="JMJC DOMAIN-CONTAINING HISTONE DEMETHYLATION PROTEIN"/>
    <property type="match status" value="1"/>
</dbReference>
<evidence type="ECO:0000259" key="8">
    <source>
        <dbReference type="PROSITE" id="PS50089"/>
    </source>
</evidence>
<keyword evidence="5" id="KW-0862">Zinc</keyword>
<organism evidence="10 11">
    <name type="scientific">Lithospermum erythrorhizon</name>
    <name type="common">Purple gromwell</name>
    <name type="synonym">Lithospermum officinale var. erythrorhizon</name>
    <dbReference type="NCBI Taxonomy" id="34254"/>
    <lineage>
        <taxon>Eukaryota</taxon>
        <taxon>Viridiplantae</taxon>
        <taxon>Streptophyta</taxon>
        <taxon>Embryophyta</taxon>
        <taxon>Tracheophyta</taxon>
        <taxon>Spermatophyta</taxon>
        <taxon>Magnoliopsida</taxon>
        <taxon>eudicotyledons</taxon>
        <taxon>Gunneridae</taxon>
        <taxon>Pentapetalae</taxon>
        <taxon>asterids</taxon>
        <taxon>lamiids</taxon>
        <taxon>Boraginales</taxon>
        <taxon>Boraginaceae</taxon>
        <taxon>Boraginoideae</taxon>
        <taxon>Lithospermeae</taxon>
        <taxon>Lithospermum</taxon>
    </lineage>
</organism>
<dbReference type="SUPFAM" id="SSF51197">
    <property type="entry name" value="Clavaminate synthase-like"/>
    <property type="match status" value="1"/>
</dbReference>
<comment type="similarity">
    <text evidence="2">Belongs to the JARID1 histone demethylase family.</text>
</comment>
<evidence type="ECO:0000256" key="1">
    <source>
        <dbReference type="ARBA" id="ARBA00004123"/>
    </source>
</evidence>
<dbReference type="Pfam" id="PF02373">
    <property type="entry name" value="JmjC"/>
    <property type="match status" value="1"/>
</dbReference>
<evidence type="ECO:0000256" key="2">
    <source>
        <dbReference type="ARBA" id="ARBA00006801"/>
    </source>
</evidence>
<dbReference type="InterPro" id="IPR001841">
    <property type="entry name" value="Znf_RING"/>
</dbReference>
<dbReference type="Proteomes" id="UP001454036">
    <property type="component" value="Unassembled WGS sequence"/>
</dbReference>
<keyword evidence="4" id="KW-0539">Nucleus</keyword>
<sequence length="1187" mass="136723">MKYQYLQIGTNIKKRNGNHHSNIHNSTEENNIKKRVKIEEKTPETINLDEAGEIEELQVENDDFIAHHQQNYHHAGIRKGDGVLHGKEKHKVKYKYVTSCCSSSRRCHYCKRSGKYRVIECNTCKNIRYCLKCIRRWHSGKAEGSFYEACPVCRNNCHCKSCLKHPDLIGMHFKNLKKIEFVEDEKLQDSKFSQAKTLQYSKYIIRTLLPLLSRFKEEQMLEKDIEANIQGLSIEEIRLQKAECMEDERINCNYCKTSIADLHRCCSYCSYELCLSCCKDFRRASFERDELMKDSIDDERTETSEKDGKINFSDGGPFRKKKHKKVSELWTTNRTMGTGMIPCPGMDGRCCRSMLLKCIYTENWVTELYVKAEKIATADTLRSLPESTITTLNYDVLNMLHKAASREDSDDNYLYRPTAEGIKSSDLKHFQRHLFKGEPMIINNVIKAKTKVSWEPKVIWSACQDKIPVMNVIDCLSWSQIKISPLHFFRGYRKGRFYPYGWPQLLKSNDWPNMNLFEERLPHHLAEYLGCLPFQEVTHPRSGYLNLVSESPVKSKLDLGPKTYIGYGIAQELGIGDSVTKLQCGTIDVVYVLMHTEGVTLTNDQLLAIHKRKQELVAQGSREFSGNKERDKLQVHTLQCQNHICSELKNESLSKVSKLGNLEMLGNAEEVGNADSRRIRGRINNMRSCQRSEILDRGQIKRQPKRTLPSSADVFQGCEDAEAGALWDVFRRQDVPQLKEYLTLHYRQFTHTNRSPLQQVFDPIHDQTFYLTMEHKRRLKDEYGIEPWTFTQKLGDAVVIPAGCPYQIRNLESCVNVALGFVSPENASESLRLTDELRSLPDNHIAKEDRMEVNKMILHSISTAIEDFEKLSKLEVDVLAEDSSSMGPASNAKDVRKPSMRMLDRAGETSCMSSSQSESKPDESLSTSSQNDQIDVERVESTLHEVQSFFVPTPNQGPTRTSKSIDDSCKNPPPASLPKEIWQDFMNYPFKVLGNRDNEMTTMHAISELIENLPLSFNEKEAEVLMEHYNILSSILRERGNKEQLQQEMADLEESANLIDDLRNSEVKLKAKYNKLERQKQELEAKMQKISEKMREESARAAEMVSMAEQRRLNLENIRGNLAKAESEIDSLISRSFAIRSKFHSYKKLVHLAQVLLQSQSWYYAFCARKSISLTEVKVVLQLHSEF</sequence>
<comment type="caution">
    <text evidence="10">The sequence shown here is derived from an EMBL/GenBank/DDBJ whole genome shotgun (WGS) entry which is preliminary data.</text>
</comment>
<dbReference type="EMBL" id="BAABME010005376">
    <property type="protein sequence ID" value="GAA0165438.1"/>
    <property type="molecule type" value="Genomic_DNA"/>
</dbReference>
<reference evidence="10 11" key="1">
    <citation type="submission" date="2024-01" db="EMBL/GenBank/DDBJ databases">
        <title>The complete chloroplast genome sequence of Lithospermum erythrorhizon: insights into the phylogenetic relationship among Boraginaceae species and the maternal lineages of purple gromwells.</title>
        <authorList>
            <person name="Okada T."/>
            <person name="Watanabe K."/>
        </authorList>
    </citation>
    <scope>NUCLEOTIDE SEQUENCE [LARGE SCALE GENOMIC DNA]</scope>
</reference>
<feature type="region of interest" description="Disordered" evidence="7">
    <location>
        <begin position="880"/>
        <end position="899"/>
    </location>
</feature>
<dbReference type="PROSITE" id="PS51184">
    <property type="entry name" value="JMJC"/>
    <property type="match status" value="1"/>
</dbReference>
<dbReference type="GO" id="GO:0008270">
    <property type="term" value="F:zinc ion binding"/>
    <property type="evidence" value="ECO:0007669"/>
    <property type="project" value="UniProtKB-KW"/>
</dbReference>
<name>A0AAV3QS32_LITER</name>
<dbReference type="PROSITE" id="PS50089">
    <property type="entry name" value="ZF_RING_2"/>
    <property type="match status" value="1"/>
</dbReference>
<dbReference type="GO" id="GO:0006357">
    <property type="term" value="P:regulation of transcription by RNA polymerase II"/>
    <property type="evidence" value="ECO:0007669"/>
    <property type="project" value="TreeGrafter"/>
</dbReference>
<dbReference type="InterPro" id="IPR045109">
    <property type="entry name" value="LSDs-like"/>
</dbReference>
<evidence type="ECO:0000259" key="9">
    <source>
        <dbReference type="PROSITE" id="PS51184"/>
    </source>
</evidence>
<feature type="coiled-coil region" evidence="6">
    <location>
        <begin position="1035"/>
        <end position="1135"/>
    </location>
</feature>
<feature type="compositionally biased region" description="Polar residues" evidence="7">
    <location>
        <begin position="953"/>
        <end position="962"/>
    </location>
</feature>
<evidence type="ECO:0000256" key="4">
    <source>
        <dbReference type="ARBA" id="ARBA00023242"/>
    </source>
</evidence>
<evidence type="ECO:0000256" key="7">
    <source>
        <dbReference type="SAM" id="MobiDB-lite"/>
    </source>
</evidence>
<proteinExistence type="inferred from homology"/>
<dbReference type="AlphaFoldDB" id="A0AAV3QS32"/>
<accession>A0AAV3QS32</accession>
<feature type="domain" description="JmjC" evidence="9">
    <location>
        <begin position="540"/>
        <end position="838"/>
    </location>
</feature>
<keyword evidence="5" id="KW-0863">Zinc-finger</keyword>
<protein>
    <submittedName>
        <fullName evidence="10">Histone modifying enzyme</fullName>
    </submittedName>
</protein>
<feature type="domain" description="RING-type" evidence="8">
    <location>
        <begin position="107"/>
        <end position="154"/>
    </location>
</feature>
<comment type="subcellular location">
    <subcellularLocation>
        <location evidence="1">Nucleus</location>
    </subcellularLocation>
</comment>
<dbReference type="GO" id="GO:0000118">
    <property type="term" value="C:histone deacetylase complex"/>
    <property type="evidence" value="ECO:0007669"/>
    <property type="project" value="TreeGrafter"/>
</dbReference>
<dbReference type="GO" id="GO:0003712">
    <property type="term" value="F:transcription coregulator activity"/>
    <property type="evidence" value="ECO:0007669"/>
    <property type="project" value="TreeGrafter"/>
</dbReference>
<evidence type="ECO:0000313" key="11">
    <source>
        <dbReference type="Proteomes" id="UP001454036"/>
    </source>
</evidence>
<gene>
    <name evidence="10" type="ORF">LIER_20842</name>
</gene>
<feature type="region of interest" description="Disordered" evidence="7">
    <location>
        <begin position="947"/>
        <end position="977"/>
    </location>
</feature>
<evidence type="ECO:0000256" key="5">
    <source>
        <dbReference type="PROSITE-ProRule" id="PRU00175"/>
    </source>
</evidence>
<dbReference type="GO" id="GO:0031490">
    <property type="term" value="F:chromatin DNA binding"/>
    <property type="evidence" value="ECO:0007669"/>
    <property type="project" value="TreeGrafter"/>
</dbReference>
<feature type="region of interest" description="Disordered" evidence="7">
    <location>
        <begin position="906"/>
        <end position="932"/>
    </location>
</feature>
<evidence type="ECO:0000256" key="3">
    <source>
        <dbReference type="ARBA" id="ARBA00022723"/>
    </source>
</evidence>
<dbReference type="InterPro" id="IPR003347">
    <property type="entry name" value="JmjC_dom"/>
</dbReference>
<dbReference type="GO" id="GO:0032454">
    <property type="term" value="F:histone H3K9 demethylase activity"/>
    <property type="evidence" value="ECO:0007669"/>
    <property type="project" value="InterPro"/>
</dbReference>
<keyword evidence="6" id="KW-0175">Coiled coil</keyword>
<dbReference type="SMART" id="SM00558">
    <property type="entry name" value="JmjC"/>
    <property type="match status" value="1"/>
</dbReference>
<keyword evidence="11" id="KW-1185">Reference proteome</keyword>